<dbReference type="PANTHER" id="PTHR45667">
    <property type="entry name" value="S-ADENOSYLMETHIONINE MITOCHONDRIAL CARRIER PROTEIN"/>
    <property type="match status" value="1"/>
</dbReference>
<evidence type="ECO:0000256" key="3">
    <source>
        <dbReference type="ARBA" id="ARBA00022448"/>
    </source>
</evidence>
<dbReference type="InterPro" id="IPR002067">
    <property type="entry name" value="MCP"/>
</dbReference>
<keyword evidence="8 9" id="KW-0472">Membrane</keyword>
<keyword evidence="12" id="KW-1185">Reference proteome</keyword>
<dbReference type="EMBL" id="KZ988381">
    <property type="protein sequence ID" value="RKP12320.1"/>
    <property type="molecule type" value="Genomic_DNA"/>
</dbReference>
<dbReference type="InterPro" id="IPR018108">
    <property type="entry name" value="MCP_transmembrane"/>
</dbReference>
<dbReference type="PROSITE" id="PS50920">
    <property type="entry name" value="SOLCAR"/>
    <property type="match status" value="2"/>
</dbReference>
<evidence type="ECO:0000256" key="10">
    <source>
        <dbReference type="RuleBase" id="RU000488"/>
    </source>
</evidence>
<dbReference type="Gene3D" id="1.50.40.10">
    <property type="entry name" value="Mitochondrial carrier domain"/>
    <property type="match status" value="2"/>
</dbReference>
<protein>
    <submittedName>
        <fullName evidence="11">Mitochondrial carrier domain-containing protein</fullName>
    </submittedName>
</protein>
<evidence type="ECO:0000256" key="8">
    <source>
        <dbReference type="ARBA" id="ARBA00023136"/>
    </source>
</evidence>
<dbReference type="GO" id="GO:0031966">
    <property type="term" value="C:mitochondrial membrane"/>
    <property type="evidence" value="ECO:0007669"/>
    <property type="project" value="UniProtKB-SubCell"/>
</dbReference>
<keyword evidence="5" id="KW-0677">Repeat</keyword>
<dbReference type="InterPro" id="IPR023395">
    <property type="entry name" value="MCP_dom_sf"/>
</dbReference>
<dbReference type="Proteomes" id="UP000267251">
    <property type="component" value="Unassembled WGS sequence"/>
</dbReference>
<dbReference type="PRINTS" id="PR00926">
    <property type="entry name" value="MITOCARRIER"/>
</dbReference>
<reference evidence="12" key="1">
    <citation type="journal article" date="2018" name="Nat. Microbiol.">
        <title>Leveraging single-cell genomics to expand the fungal tree of life.</title>
        <authorList>
            <person name="Ahrendt S.R."/>
            <person name="Quandt C.A."/>
            <person name="Ciobanu D."/>
            <person name="Clum A."/>
            <person name="Salamov A."/>
            <person name="Andreopoulos B."/>
            <person name="Cheng J.F."/>
            <person name="Woyke T."/>
            <person name="Pelin A."/>
            <person name="Henrissat B."/>
            <person name="Reynolds N.K."/>
            <person name="Benny G.L."/>
            <person name="Smith M.E."/>
            <person name="James T.Y."/>
            <person name="Grigoriev I.V."/>
        </authorList>
    </citation>
    <scope>NUCLEOTIDE SEQUENCE [LARGE SCALE GENOMIC DNA]</scope>
</reference>
<dbReference type="GO" id="GO:0055085">
    <property type="term" value="P:transmembrane transport"/>
    <property type="evidence" value="ECO:0007669"/>
    <property type="project" value="InterPro"/>
</dbReference>
<keyword evidence="3 10" id="KW-0813">Transport</keyword>
<evidence type="ECO:0000256" key="4">
    <source>
        <dbReference type="ARBA" id="ARBA00022692"/>
    </source>
</evidence>
<accession>A0A4P9Y3B5</accession>
<dbReference type="Pfam" id="PF00153">
    <property type="entry name" value="Mito_carr"/>
    <property type="match status" value="3"/>
</dbReference>
<keyword evidence="7" id="KW-0496">Mitochondrion</keyword>
<evidence type="ECO:0000313" key="11">
    <source>
        <dbReference type="EMBL" id="RKP12320.1"/>
    </source>
</evidence>
<organism evidence="11 12">
    <name type="scientific">Piptocephalis cylindrospora</name>
    <dbReference type="NCBI Taxonomy" id="1907219"/>
    <lineage>
        <taxon>Eukaryota</taxon>
        <taxon>Fungi</taxon>
        <taxon>Fungi incertae sedis</taxon>
        <taxon>Zoopagomycota</taxon>
        <taxon>Zoopagomycotina</taxon>
        <taxon>Zoopagomycetes</taxon>
        <taxon>Zoopagales</taxon>
        <taxon>Piptocephalidaceae</taxon>
        <taxon>Piptocephalis</taxon>
    </lineage>
</organism>
<keyword evidence="6" id="KW-1133">Transmembrane helix</keyword>
<evidence type="ECO:0000313" key="12">
    <source>
        <dbReference type="Proteomes" id="UP000267251"/>
    </source>
</evidence>
<proteinExistence type="inferred from homology"/>
<feature type="repeat" description="Solcar" evidence="9">
    <location>
        <begin position="8"/>
        <end position="96"/>
    </location>
</feature>
<evidence type="ECO:0000256" key="6">
    <source>
        <dbReference type="ARBA" id="ARBA00022989"/>
    </source>
</evidence>
<evidence type="ECO:0000256" key="2">
    <source>
        <dbReference type="ARBA" id="ARBA00006375"/>
    </source>
</evidence>
<dbReference type="OrthoDB" id="415315at2759"/>
<comment type="subcellular location">
    <subcellularLocation>
        <location evidence="1">Mitochondrion membrane</location>
        <topology evidence="1">Multi-pass membrane protein</topology>
    </subcellularLocation>
</comment>
<keyword evidence="4 9" id="KW-0812">Transmembrane</keyword>
<name>A0A4P9Y3B5_9FUNG</name>
<evidence type="ECO:0000256" key="5">
    <source>
        <dbReference type="ARBA" id="ARBA00022737"/>
    </source>
</evidence>
<evidence type="ECO:0000256" key="1">
    <source>
        <dbReference type="ARBA" id="ARBA00004225"/>
    </source>
</evidence>
<evidence type="ECO:0000256" key="9">
    <source>
        <dbReference type="PROSITE-ProRule" id="PRU00282"/>
    </source>
</evidence>
<evidence type="ECO:0000256" key="7">
    <source>
        <dbReference type="ARBA" id="ARBA00023128"/>
    </source>
</evidence>
<dbReference type="SUPFAM" id="SSF103506">
    <property type="entry name" value="Mitochondrial carrier"/>
    <property type="match status" value="1"/>
</dbReference>
<feature type="repeat" description="Solcar" evidence="9">
    <location>
        <begin position="117"/>
        <end position="200"/>
    </location>
</feature>
<gene>
    <name evidence="11" type="ORF">BJ684DRAFT_11671</name>
</gene>
<sequence>MAPPTWASEFKGNFCAGGAALALAYATMHPLDTFKTQVQAASTSTMAGGTGSALTLNRLFTQETGRMLSRGFVASVTGAAPQGALRFGTYELCKAHLLGLEPGQRPEEAGLTPGVLQAAGISAVSAVAGDLASSVAKVPREVITTRLQTGLYGNSATEVAQVIIKTEGPQGLFRGFASTTARDAPFMVILFVTYENFRRAHERIWSGEGKVPTAASTIFGGLSGGLAGFLTSPFDAMKTRIMTGKDKGMRAVLRTLYTEQGGSMGGVGRKLFVGAGARSVWWLCVCSIFFPTYEALKHTFAQGRRVD</sequence>
<dbReference type="AlphaFoldDB" id="A0A4P9Y3B5"/>
<comment type="similarity">
    <text evidence="2 10">Belongs to the mitochondrial carrier (TC 2.A.29) family.</text>
</comment>